<keyword evidence="1 2" id="KW-0175">Coiled coil</keyword>
<proteinExistence type="predicted"/>
<dbReference type="AlphaFoldDB" id="G0QSM6"/>
<evidence type="ECO:0000259" key="4">
    <source>
        <dbReference type="Pfam" id="PF21773"/>
    </source>
</evidence>
<evidence type="ECO:0000313" key="5">
    <source>
        <dbReference type="EMBL" id="EGR31785.1"/>
    </source>
</evidence>
<dbReference type="PANTHER" id="PTHR21694">
    <property type="entry name" value="COILED-COIL DOMAIN-CONTAINING PROTEIN 63"/>
    <property type="match status" value="1"/>
</dbReference>
<feature type="region of interest" description="Disordered" evidence="3">
    <location>
        <begin position="185"/>
        <end position="207"/>
    </location>
</feature>
<dbReference type="OrthoDB" id="6766775at2759"/>
<gene>
    <name evidence="5" type="ORF">IMG5_102240</name>
</gene>
<dbReference type="PANTHER" id="PTHR21694:SF18">
    <property type="entry name" value="COILED-COIL DOMAIN-CONTAINING PROTEIN 63"/>
    <property type="match status" value="1"/>
</dbReference>
<dbReference type="Pfam" id="PF21773">
    <property type="entry name" value="ODAD1_CC"/>
    <property type="match status" value="1"/>
</dbReference>
<keyword evidence="6" id="KW-1185">Reference proteome</keyword>
<protein>
    <recommendedName>
        <fullName evidence="4">ODAD1 central coiled coil region domain-containing protein</fullName>
    </recommendedName>
</protein>
<feature type="coiled-coil region" evidence="2">
    <location>
        <begin position="22"/>
        <end position="49"/>
    </location>
</feature>
<dbReference type="RefSeq" id="XP_004035271.1">
    <property type="nucleotide sequence ID" value="XM_004035223.1"/>
</dbReference>
<reference evidence="5 6" key="1">
    <citation type="submission" date="2011-07" db="EMBL/GenBank/DDBJ databases">
        <authorList>
            <person name="Coyne R."/>
            <person name="Brami D."/>
            <person name="Johnson J."/>
            <person name="Hostetler J."/>
            <person name="Hannick L."/>
            <person name="Clark T."/>
            <person name="Cassidy-Hanley D."/>
            <person name="Inman J."/>
        </authorList>
    </citation>
    <scope>NUCLEOTIDE SEQUENCE [LARGE SCALE GENOMIC DNA]</scope>
    <source>
        <strain evidence="5 6">G5</strain>
    </source>
</reference>
<dbReference type="InParanoid" id="G0QSM6"/>
<dbReference type="EMBL" id="GL983817">
    <property type="protein sequence ID" value="EGR31785.1"/>
    <property type="molecule type" value="Genomic_DNA"/>
</dbReference>
<accession>G0QSM6</accession>
<evidence type="ECO:0000256" key="2">
    <source>
        <dbReference type="SAM" id="Coils"/>
    </source>
</evidence>
<organism evidence="5 6">
    <name type="scientific">Ichthyophthirius multifiliis</name>
    <name type="common">White spot disease agent</name>
    <name type="synonym">Ich</name>
    <dbReference type="NCBI Taxonomy" id="5932"/>
    <lineage>
        <taxon>Eukaryota</taxon>
        <taxon>Sar</taxon>
        <taxon>Alveolata</taxon>
        <taxon>Ciliophora</taxon>
        <taxon>Intramacronucleata</taxon>
        <taxon>Oligohymenophorea</taxon>
        <taxon>Hymenostomatida</taxon>
        <taxon>Ophryoglenina</taxon>
        <taxon>Ichthyophthirius</taxon>
    </lineage>
</organism>
<name>G0QSM6_ICHMU</name>
<dbReference type="InterPro" id="IPR051876">
    <property type="entry name" value="ODA-DC/CCD"/>
</dbReference>
<sequence length="362" mass="43423">MQKDIDQYTRKLELEKNINHLLFNQLKENNDIQEKVKQLKKEYENQKKQKPYTQSLKNNRKQSNTIFEQIEKKTKNSLFIQEQIYDLKLKNDKEKTQFQKEFETLQRNKEKVKLIDAYISNMTIIDIAFNQIKEITGTTDIQEIQNTFIKSEEQNFALITYLDALNQQIDLIQDQNNEINKKIQNQEQENVEKQRTLQSTPNSEKNRRKLEGKLKEKQQLIQQFQSILQEIQPYLKQILTRFAQSIFNKLDKNKIFEYQNGLILNEVTLEHYLSDLESFIIELLIKKAIKKNIPSALTSTLLVENIPNKEFKQKIIQSIQYDKYKDKTNQEQELQNFILDKNEFYKIAELMIENKKEIKKDN</sequence>
<feature type="domain" description="ODAD1 central coiled coil region" evidence="4">
    <location>
        <begin position="127"/>
        <end position="251"/>
    </location>
</feature>
<dbReference type="InterPro" id="IPR049258">
    <property type="entry name" value="ODAD1_CC"/>
</dbReference>
<dbReference type="eggNOG" id="ENOG502SKKY">
    <property type="taxonomic scope" value="Eukaryota"/>
</dbReference>
<dbReference type="GeneID" id="14907936"/>
<dbReference type="Proteomes" id="UP000008983">
    <property type="component" value="Unassembled WGS sequence"/>
</dbReference>
<evidence type="ECO:0000256" key="3">
    <source>
        <dbReference type="SAM" id="MobiDB-lite"/>
    </source>
</evidence>
<evidence type="ECO:0000256" key="1">
    <source>
        <dbReference type="ARBA" id="ARBA00023054"/>
    </source>
</evidence>
<evidence type="ECO:0000313" key="6">
    <source>
        <dbReference type="Proteomes" id="UP000008983"/>
    </source>
</evidence>